<protein>
    <submittedName>
        <fullName evidence="3">XRE family transcriptional regulator</fullName>
    </submittedName>
</protein>
<evidence type="ECO:0000313" key="3">
    <source>
        <dbReference type="EMBL" id="QGH02928.1"/>
    </source>
</evidence>
<dbReference type="Proteomes" id="UP000347383">
    <property type="component" value="Chromosome"/>
</dbReference>
<evidence type="ECO:0000313" key="4">
    <source>
        <dbReference type="Proteomes" id="UP000347383"/>
    </source>
</evidence>
<dbReference type="Gene3D" id="1.10.260.40">
    <property type="entry name" value="lambda repressor-like DNA-binding domains"/>
    <property type="match status" value="1"/>
</dbReference>
<name>A0A9X7X969_STRDY</name>
<evidence type="ECO:0000259" key="2">
    <source>
        <dbReference type="PROSITE" id="PS50943"/>
    </source>
</evidence>
<organism evidence="3 4">
    <name type="scientific">Streptococcus dysgalactiae subsp. dysgalactiae</name>
    <dbReference type="NCBI Taxonomy" id="99822"/>
    <lineage>
        <taxon>Bacteria</taxon>
        <taxon>Bacillati</taxon>
        <taxon>Bacillota</taxon>
        <taxon>Bacilli</taxon>
        <taxon>Lactobacillales</taxon>
        <taxon>Streptococcaceae</taxon>
        <taxon>Streptococcus</taxon>
    </lineage>
</organism>
<gene>
    <name evidence="3" type="ORF">EA457_10530</name>
</gene>
<proteinExistence type="predicted"/>
<reference evidence="3 4" key="1">
    <citation type="submission" date="2018-10" db="EMBL/GenBank/DDBJ databases">
        <title>Comparative Genomics Analysis of the Streptococcus dysgalactiae subspecies dysgalactiae.</title>
        <authorList>
            <person name="Koh T.H."/>
            <person name="Abdul Rahman N."/>
            <person name="Sessions O.M."/>
        </authorList>
    </citation>
    <scope>NUCLEOTIDE SEQUENCE [LARGE SCALE GENOMIC DNA]</scope>
    <source>
        <strain evidence="3 4">DB60705-15</strain>
    </source>
</reference>
<dbReference type="SUPFAM" id="SSF47413">
    <property type="entry name" value="lambda repressor-like DNA-binding domains"/>
    <property type="match status" value="1"/>
</dbReference>
<dbReference type="InterPro" id="IPR001387">
    <property type="entry name" value="Cro/C1-type_HTH"/>
</dbReference>
<dbReference type="PROSITE" id="PS50943">
    <property type="entry name" value="HTH_CROC1"/>
    <property type="match status" value="1"/>
</dbReference>
<dbReference type="GO" id="GO:0003677">
    <property type="term" value="F:DNA binding"/>
    <property type="evidence" value="ECO:0007669"/>
    <property type="project" value="UniProtKB-KW"/>
</dbReference>
<accession>A0A9X7X969</accession>
<dbReference type="PANTHER" id="PTHR46558:SF11">
    <property type="entry name" value="HTH-TYPE TRANSCRIPTIONAL REGULATOR XRE"/>
    <property type="match status" value="1"/>
</dbReference>
<dbReference type="InterPro" id="IPR010982">
    <property type="entry name" value="Lambda_DNA-bd_dom_sf"/>
</dbReference>
<keyword evidence="1" id="KW-0238">DNA-binding</keyword>
<feature type="domain" description="HTH cro/C1-type" evidence="2">
    <location>
        <begin position="5"/>
        <end position="59"/>
    </location>
</feature>
<dbReference type="Pfam" id="PF01381">
    <property type="entry name" value="HTH_3"/>
    <property type="match status" value="1"/>
</dbReference>
<dbReference type="SMART" id="SM00530">
    <property type="entry name" value="HTH_XRE"/>
    <property type="match status" value="1"/>
</dbReference>
<dbReference type="CDD" id="cd00093">
    <property type="entry name" value="HTH_XRE"/>
    <property type="match status" value="1"/>
</dbReference>
<sequence>MENRLKELRKNKGYTQKDIADLFGVSKMTVKRWETGENEMKPYVIERLADYFGVSISYFLKMSDSPDGNDKPTGFDSVEEYEKARKIRLDKYLNDPNFKQIGIAHGADGKERLISYKTGFRTDYSMLIDFKYDEEGLSETKLKTLDIYNELNTEYKKMLFINAIDLIDESKESDILKIADNIKSTQIADENDRKIWLEEMKLAHSQEED</sequence>
<dbReference type="EMBL" id="CP033165">
    <property type="protein sequence ID" value="QGH02928.1"/>
    <property type="molecule type" value="Genomic_DNA"/>
</dbReference>
<dbReference type="AlphaFoldDB" id="A0A9X7X969"/>
<dbReference type="RefSeq" id="WP_155778642.1">
    <property type="nucleotide sequence ID" value="NZ_CP033165.1"/>
</dbReference>
<evidence type="ECO:0000256" key="1">
    <source>
        <dbReference type="ARBA" id="ARBA00023125"/>
    </source>
</evidence>
<dbReference type="PANTHER" id="PTHR46558">
    <property type="entry name" value="TRACRIPTIONAL REGULATORY PROTEIN-RELATED-RELATED"/>
    <property type="match status" value="1"/>
</dbReference>